<dbReference type="OrthoDB" id="2752001at2759"/>
<dbReference type="AlphaFoldDB" id="A0A4Q9MPM4"/>
<dbReference type="Proteomes" id="UP000292957">
    <property type="component" value="Unassembled WGS sequence"/>
</dbReference>
<proteinExistence type="predicted"/>
<sequence>MQYFTDEPVNLANVPPMLEQLIWAPAWTRIYTYHVYPDQKKREDIRNFAWALLGASQALRTVRYEWGRQSLCTCWLLPSREVREDCVSLVEDHDDVTWAQVR</sequence>
<dbReference type="EMBL" id="ML143422">
    <property type="protein sequence ID" value="TBU28392.1"/>
    <property type="molecule type" value="Genomic_DNA"/>
</dbReference>
<name>A0A4Q9MPM4_9APHY</name>
<accession>A0A4Q9MPM4</accession>
<reference evidence="1" key="1">
    <citation type="submission" date="2019-01" db="EMBL/GenBank/DDBJ databases">
        <title>Draft genome sequences of three monokaryotic isolates of the white-rot basidiomycete fungus Dichomitus squalens.</title>
        <authorList>
            <consortium name="DOE Joint Genome Institute"/>
            <person name="Lopez S.C."/>
            <person name="Andreopoulos B."/>
            <person name="Pangilinan J."/>
            <person name="Lipzen A."/>
            <person name="Riley R."/>
            <person name="Ahrendt S."/>
            <person name="Ng V."/>
            <person name="Barry K."/>
            <person name="Daum C."/>
            <person name="Grigoriev I.V."/>
            <person name="Hilden K.S."/>
            <person name="Makela M.R."/>
            <person name="de Vries R.P."/>
        </authorList>
    </citation>
    <scope>NUCLEOTIDE SEQUENCE [LARGE SCALE GENOMIC DNA]</scope>
    <source>
        <strain evidence="1">OM18370.1</strain>
    </source>
</reference>
<protein>
    <submittedName>
        <fullName evidence="1">Uncharacterized protein</fullName>
    </submittedName>
</protein>
<organism evidence="1">
    <name type="scientific">Dichomitus squalens</name>
    <dbReference type="NCBI Taxonomy" id="114155"/>
    <lineage>
        <taxon>Eukaryota</taxon>
        <taxon>Fungi</taxon>
        <taxon>Dikarya</taxon>
        <taxon>Basidiomycota</taxon>
        <taxon>Agaricomycotina</taxon>
        <taxon>Agaricomycetes</taxon>
        <taxon>Polyporales</taxon>
        <taxon>Polyporaceae</taxon>
        <taxon>Dichomitus</taxon>
    </lineage>
</organism>
<evidence type="ECO:0000313" key="1">
    <source>
        <dbReference type="EMBL" id="TBU28392.1"/>
    </source>
</evidence>
<gene>
    <name evidence="1" type="ORF">BD311DRAFT_722587</name>
</gene>